<dbReference type="InterPro" id="IPR008922">
    <property type="entry name" value="Di-copper_centre_dom_sf"/>
</dbReference>
<dbReference type="InterPro" id="IPR013788">
    <property type="entry name" value="Hemocyanin/hexamerin"/>
</dbReference>
<dbReference type="Pfam" id="PF03723">
    <property type="entry name" value="Hemocyanin_C"/>
    <property type="match status" value="1"/>
</dbReference>
<dbReference type="InterPro" id="IPR037020">
    <property type="entry name" value="Hemocyanin_C_sf"/>
</dbReference>
<evidence type="ECO:0000313" key="6">
    <source>
        <dbReference type="EMBL" id="JAB93907.1"/>
    </source>
</evidence>
<dbReference type="InterPro" id="IPR005203">
    <property type="entry name" value="Hemocyanin_C"/>
</dbReference>
<dbReference type="FunFam" id="1.20.1370.10:FF:000003">
    <property type="entry name" value="Larval serum protein 1 gamma"/>
    <property type="match status" value="1"/>
</dbReference>
<gene>
    <name evidence="6" type="primary">LSP1G</name>
</gene>
<dbReference type="InterPro" id="IPR005204">
    <property type="entry name" value="Hemocyanin_N"/>
</dbReference>
<feature type="chain" id="PRO_5004908938" evidence="2">
    <location>
        <begin position="17"/>
        <end position="780"/>
    </location>
</feature>
<keyword evidence="2" id="KW-0732">Signal</keyword>
<dbReference type="GO" id="GO:0045735">
    <property type="term" value="F:nutrient reservoir activity"/>
    <property type="evidence" value="ECO:0007669"/>
    <property type="project" value="UniProtKB-KW"/>
</dbReference>
<feature type="domain" description="Hemocyanin middle" evidence="3">
    <location>
        <begin position="160"/>
        <end position="491"/>
    </location>
</feature>
<dbReference type="InterPro" id="IPR014756">
    <property type="entry name" value="Ig_E-set"/>
</dbReference>
<dbReference type="Gene3D" id="1.10.1280.10">
    <property type="entry name" value="Di-copper center containing domain from catechol oxidase"/>
    <property type="match status" value="1"/>
</dbReference>
<dbReference type="Gene3D" id="2.60.40.1520">
    <property type="entry name" value="Hemocyanin, C-terminal domain"/>
    <property type="match status" value="1"/>
</dbReference>
<evidence type="ECO:0000256" key="1">
    <source>
        <dbReference type="ARBA" id="ARBA00022761"/>
    </source>
</evidence>
<evidence type="ECO:0000259" key="4">
    <source>
        <dbReference type="Pfam" id="PF03722"/>
    </source>
</evidence>
<evidence type="ECO:0000259" key="5">
    <source>
        <dbReference type="Pfam" id="PF03723"/>
    </source>
</evidence>
<evidence type="ECO:0000256" key="2">
    <source>
        <dbReference type="SAM" id="SignalP"/>
    </source>
</evidence>
<protein>
    <submittedName>
        <fullName evidence="6">Larval serum protein 1 gamma chain</fullName>
    </submittedName>
</protein>
<dbReference type="InterPro" id="IPR036697">
    <property type="entry name" value="Hemocyanin_N_sf"/>
</dbReference>
<proteinExistence type="evidence at transcript level"/>
<organism evidence="6">
    <name type="scientific">Ceratitis capitata</name>
    <name type="common">Mediterranean fruit fly</name>
    <name type="synonym">Tephritis capitata</name>
    <dbReference type="NCBI Taxonomy" id="7213"/>
    <lineage>
        <taxon>Eukaryota</taxon>
        <taxon>Metazoa</taxon>
        <taxon>Ecdysozoa</taxon>
        <taxon>Arthropoda</taxon>
        <taxon>Hexapoda</taxon>
        <taxon>Insecta</taxon>
        <taxon>Pterygota</taxon>
        <taxon>Neoptera</taxon>
        <taxon>Endopterygota</taxon>
        <taxon>Diptera</taxon>
        <taxon>Brachycera</taxon>
        <taxon>Muscomorpha</taxon>
        <taxon>Tephritoidea</taxon>
        <taxon>Tephritidae</taxon>
        <taxon>Ceratitis</taxon>
        <taxon>Ceratitis</taxon>
    </lineage>
</organism>
<keyword evidence="1" id="KW-0758">Storage protein</keyword>
<dbReference type="PANTHER" id="PTHR11511:SF5">
    <property type="entry name" value="FAT-BODY PROTEIN 1-RELATED"/>
    <property type="match status" value="1"/>
</dbReference>
<name>W8B5L3_CERCA</name>
<dbReference type="InterPro" id="IPR000896">
    <property type="entry name" value="Hemocyanin/hexamerin_mid_dom"/>
</dbReference>
<feature type="domain" description="Hemocyanin C-terminal" evidence="5">
    <location>
        <begin position="500"/>
        <end position="749"/>
    </location>
</feature>
<dbReference type="SUPFAM" id="SSF48050">
    <property type="entry name" value="Hemocyanin, N-terminal domain"/>
    <property type="match status" value="1"/>
</dbReference>
<dbReference type="PANTHER" id="PTHR11511">
    <property type="entry name" value="LARVAL STORAGE PROTEIN/PHENOLOXIDASE"/>
    <property type="match status" value="1"/>
</dbReference>
<dbReference type="EMBL" id="GAMC01012648">
    <property type="protein sequence ID" value="JAB93907.1"/>
    <property type="molecule type" value="mRNA"/>
</dbReference>
<feature type="domain" description="Hemocyanin N-terminal" evidence="4">
    <location>
        <begin position="32"/>
        <end position="154"/>
    </location>
</feature>
<dbReference type="GO" id="GO:0005615">
    <property type="term" value="C:extracellular space"/>
    <property type="evidence" value="ECO:0007669"/>
    <property type="project" value="UniProtKB-ARBA"/>
</dbReference>
<feature type="signal peptide" evidence="2">
    <location>
        <begin position="1"/>
        <end position="16"/>
    </location>
</feature>
<sequence>MKLTIVLLALVGLVAAASVSTPSRVTVADHAFLERQKFLFEIVYRVEDPLMFEEYIKLGQSLIHDKAHYTYYDEHMEQFYEAYKYGVLLPRGEFFGALVKTHYRQAYGLFNFFYYAKDWETFQQNVAWARIHVNEGMFVYALTLAVIHRDDFKGLMLPTIYEIFPQYFLNSKLIYAAEKFDYNTWSKYMQYEKELQNVYHKNSRYYGNDYFYMKDFKTYQWWRLMGLDEQWYAAEKSFPLRENSYEFVSDDKYVSFMKDINMFWHPVDYTRDIEDFNEHSVLSYFTEDLGWNAYWYYLNMDYAFFLDGKTFGLNQDRRGEWWLYNVDQILARYYMERLSNGFGEIPEFSWYHAYEYGYDPELVSYNGVGYSYRKNYYEIQSHGNFDMLNQIKSSFKRIYDAVDTGYYTTYGGQKIDLRQPESIEYVGNYMQNNIDAFDKTFFSYWNMLSHMYFGYVDYNDFLVQPSISLNFETMLRDPLMYTFYKKIADVFYRVKYHLEPYTHEQLYADGIQVMGAKIDKLVTYFDMVDIDVSNLMNDKMVFDDGKFIWNNALYARQMRLNHKPFNYEVIVNAEKPQKVVMRTFIGPKFDEYGRIISLNNNRKNFIELDEYVMELTAGENVIKRSSNDFYWTVKDRTTYTELYHYVMAAFDGKYELPLDISEPHCGFPDRLLLPRGWESGYPMQFVFYIAPYTGSVDQYSNYDSTYYCGIGSGTRHIDSMPFGYPFDRPIDEYEFFVPNMYFKDVSIYHVDTLQQYYQDYKKVGQFDYAFYNDYYTKYFH</sequence>
<dbReference type="PRINTS" id="PR00187">
    <property type="entry name" value="HAEMOCYANIN"/>
</dbReference>
<dbReference type="SUPFAM" id="SSF81296">
    <property type="entry name" value="E set domains"/>
    <property type="match status" value="1"/>
</dbReference>
<dbReference type="AlphaFoldDB" id="W8B5L3"/>
<dbReference type="Pfam" id="PF00372">
    <property type="entry name" value="Hemocyanin_M"/>
    <property type="match status" value="1"/>
</dbReference>
<dbReference type="Pfam" id="PF03722">
    <property type="entry name" value="Hemocyanin_N"/>
    <property type="match status" value="1"/>
</dbReference>
<reference evidence="6" key="1">
    <citation type="submission" date="2013-07" db="EMBL/GenBank/DDBJ databases">
        <authorList>
            <person name="Geib S."/>
        </authorList>
    </citation>
    <scope>NUCLEOTIDE SEQUENCE</scope>
</reference>
<accession>W8B5L3</accession>
<dbReference type="GO" id="GO:0097009">
    <property type="term" value="P:energy homeostasis"/>
    <property type="evidence" value="ECO:0007669"/>
    <property type="project" value="UniProtKB-ARBA"/>
</dbReference>
<reference evidence="6" key="2">
    <citation type="journal article" date="2014" name="BMC Genomics">
        <title>A genomic perspective to assessing quality of mass-reared SIT flies used in Mediterranean fruit fly (Ceratitis capitata) eradication in California.</title>
        <authorList>
            <person name="Calla B."/>
            <person name="Hall B."/>
            <person name="Hou S."/>
            <person name="Geib S.M."/>
        </authorList>
    </citation>
    <scope>NUCLEOTIDE SEQUENCE</scope>
</reference>
<dbReference type="Gene3D" id="1.20.1370.10">
    <property type="entry name" value="Hemocyanin, N-terminal domain"/>
    <property type="match status" value="1"/>
</dbReference>
<evidence type="ECO:0000259" key="3">
    <source>
        <dbReference type="Pfam" id="PF00372"/>
    </source>
</evidence>
<dbReference type="SUPFAM" id="SSF48056">
    <property type="entry name" value="Di-copper centre-containing domain"/>
    <property type="match status" value="1"/>
</dbReference>
<dbReference type="OrthoDB" id="6371642at2759"/>